<reference evidence="1 2" key="1">
    <citation type="submission" date="2015-04" db="EMBL/GenBank/DDBJ databases">
        <title>Draft genome sequence of bacteremic isolate Catabacter hongkongensis type strain HKU16T.</title>
        <authorList>
            <person name="Lau S.K."/>
            <person name="Teng J.L."/>
            <person name="Huang Y."/>
            <person name="Curreem S.O."/>
            <person name="Tsui S.K."/>
            <person name="Woo P.C."/>
        </authorList>
    </citation>
    <scope>NUCLEOTIDE SEQUENCE [LARGE SCALE GENOMIC DNA]</scope>
    <source>
        <strain evidence="1 2">HKU16</strain>
    </source>
</reference>
<proteinExistence type="predicted"/>
<protein>
    <recommendedName>
        <fullName evidence="3">DUF2971 domain-containing protein</fullName>
    </recommendedName>
</protein>
<accession>A0A0M2NG91</accession>
<name>A0A0M2NG91_9FIRM</name>
<dbReference type="STRING" id="270498.CHK_1565"/>
<organism evidence="1 2">
    <name type="scientific">Christensenella hongkongensis</name>
    <dbReference type="NCBI Taxonomy" id="270498"/>
    <lineage>
        <taxon>Bacteria</taxon>
        <taxon>Bacillati</taxon>
        <taxon>Bacillota</taxon>
        <taxon>Clostridia</taxon>
        <taxon>Christensenellales</taxon>
        <taxon>Christensenellaceae</taxon>
        <taxon>Christensenella</taxon>
    </lineage>
</organism>
<dbReference type="RefSeq" id="WP_046443416.1">
    <property type="nucleotide sequence ID" value="NZ_JAXDTA010000011.1"/>
</dbReference>
<dbReference type="EMBL" id="LAYJ01000088">
    <property type="protein sequence ID" value="KKI51178.1"/>
    <property type="molecule type" value="Genomic_DNA"/>
</dbReference>
<evidence type="ECO:0008006" key="3">
    <source>
        <dbReference type="Google" id="ProtNLM"/>
    </source>
</evidence>
<evidence type="ECO:0000313" key="2">
    <source>
        <dbReference type="Proteomes" id="UP000034076"/>
    </source>
</evidence>
<dbReference type="InterPro" id="IPR021352">
    <property type="entry name" value="DUF2971"/>
</dbReference>
<evidence type="ECO:0000313" key="1">
    <source>
        <dbReference type="EMBL" id="KKI51178.1"/>
    </source>
</evidence>
<sequence>MKQTGEITTVYHYCSVETFYEIISGKMLRLSDIDKSNDYMERKWLQRFILETALEEYDKKPFELNFLYEEKMLEGHEAVEALINFELMTTGKRWYEELITYAICFSEKQDSLSQWRGYADDGRGVCIGFRADRIREKLIQNRESDDPGHTFQFKPIRYLENEQKDLIRPYIKNIFKELSILLKQKAKPTGEIIKLFLAINGESAFCKNPAFSEEHEWRLAVNFPLPTENSYVKFARQSEHVAQNDLFSRIKTAVVKKSIKSYVELNLQTIGMDAITSVCLGPKCALTKNDVMLFLFSEQISVPAENITASLATYR</sequence>
<gene>
    <name evidence="1" type="ORF">CHK_1565</name>
</gene>
<keyword evidence="2" id="KW-1185">Reference proteome</keyword>
<dbReference type="Pfam" id="PF11185">
    <property type="entry name" value="DUF2971"/>
    <property type="match status" value="1"/>
</dbReference>
<dbReference type="AlphaFoldDB" id="A0A0M2NG91"/>
<dbReference type="OrthoDB" id="3034312at2"/>
<dbReference type="Proteomes" id="UP000034076">
    <property type="component" value="Unassembled WGS sequence"/>
</dbReference>
<comment type="caution">
    <text evidence="1">The sequence shown here is derived from an EMBL/GenBank/DDBJ whole genome shotgun (WGS) entry which is preliminary data.</text>
</comment>